<evidence type="ECO:0000259" key="1">
    <source>
        <dbReference type="PROSITE" id="PS50280"/>
    </source>
</evidence>
<dbReference type="InterPro" id="IPR001214">
    <property type="entry name" value="SET_dom"/>
</dbReference>
<proteinExistence type="predicted"/>
<reference evidence="2" key="1">
    <citation type="journal article" date="2020" name="Stud. Mycol.">
        <title>101 Dothideomycetes genomes: a test case for predicting lifestyles and emergence of pathogens.</title>
        <authorList>
            <person name="Haridas S."/>
            <person name="Albert R."/>
            <person name="Binder M."/>
            <person name="Bloem J."/>
            <person name="Labutti K."/>
            <person name="Salamov A."/>
            <person name="Andreopoulos B."/>
            <person name="Baker S."/>
            <person name="Barry K."/>
            <person name="Bills G."/>
            <person name="Bluhm B."/>
            <person name="Cannon C."/>
            <person name="Castanera R."/>
            <person name="Culley D."/>
            <person name="Daum C."/>
            <person name="Ezra D."/>
            <person name="Gonzalez J."/>
            <person name="Henrissat B."/>
            <person name="Kuo A."/>
            <person name="Liang C."/>
            <person name="Lipzen A."/>
            <person name="Lutzoni F."/>
            <person name="Magnuson J."/>
            <person name="Mondo S."/>
            <person name="Nolan M."/>
            <person name="Ohm R."/>
            <person name="Pangilinan J."/>
            <person name="Park H.-J."/>
            <person name="Ramirez L."/>
            <person name="Alfaro M."/>
            <person name="Sun H."/>
            <person name="Tritt A."/>
            <person name="Yoshinaga Y."/>
            <person name="Zwiers L.-H."/>
            <person name="Turgeon B."/>
            <person name="Goodwin S."/>
            <person name="Spatafora J."/>
            <person name="Crous P."/>
            <person name="Grigoriev I."/>
        </authorList>
    </citation>
    <scope>NUCLEOTIDE SEQUENCE</scope>
    <source>
        <strain evidence="2">CBS 269.34</strain>
    </source>
</reference>
<dbReference type="Gene3D" id="2.170.270.10">
    <property type="entry name" value="SET domain"/>
    <property type="match status" value="1"/>
</dbReference>
<feature type="domain" description="SET" evidence="1">
    <location>
        <begin position="60"/>
        <end position="179"/>
    </location>
</feature>
<keyword evidence="3" id="KW-1185">Reference proteome</keyword>
<evidence type="ECO:0000313" key="3">
    <source>
        <dbReference type="Proteomes" id="UP000799750"/>
    </source>
</evidence>
<dbReference type="PANTHER" id="PTHR47250">
    <property type="entry name" value="HISTONE-LYSINE N-METHYLTRANSFERASE SET-6"/>
    <property type="match status" value="1"/>
</dbReference>
<dbReference type="SUPFAM" id="SSF82199">
    <property type="entry name" value="SET domain"/>
    <property type="match status" value="1"/>
</dbReference>
<dbReference type="InterPro" id="IPR053105">
    <property type="entry name" value="Class_V-like_SAM-MTase"/>
</dbReference>
<gene>
    <name evidence="2" type="ORF">BU16DRAFT_526215</name>
</gene>
<dbReference type="PANTHER" id="PTHR47250:SF3">
    <property type="entry name" value="HISTONE-LYSINE N-METHYLTRANSFERASE SET-6"/>
    <property type="match status" value="1"/>
</dbReference>
<dbReference type="AlphaFoldDB" id="A0A6A6QXN7"/>
<dbReference type="Pfam" id="PF00856">
    <property type="entry name" value="SET"/>
    <property type="match status" value="1"/>
</dbReference>
<protein>
    <submittedName>
        <fullName evidence="2">SET domain-containing protein</fullName>
    </submittedName>
</protein>
<organism evidence="2 3">
    <name type="scientific">Lophium mytilinum</name>
    <dbReference type="NCBI Taxonomy" id="390894"/>
    <lineage>
        <taxon>Eukaryota</taxon>
        <taxon>Fungi</taxon>
        <taxon>Dikarya</taxon>
        <taxon>Ascomycota</taxon>
        <taxon>Pezizomycotina</taxon>
        <taxon>Dothideomycetes</taxon>
        <taxon>Pleosporomycetidae</taxon>
        <taxon>Mytilinidiales</taxon>
        <taxon>Mytilinidiaceae</taxon>
        <taxon>Lophium</taxon>
    </lineage>
</organism>
<dbReference type="Proteomes" id="UP000799750">
    <property type="component" value="Unassembled WGS sequence"/>
</dbReference>
<dbReference type="InterPro" id="IPR046341">
    <property type="entry name" value="SET_dom_sf"/>
</dbReference>
<name>A0A6A6QXN7_9PEZI</name>
<dbReference type="SMART" id="SM00317">
    <property type="entry name" value="SET"/>
    <property type="match status" value="1"/>
</dbReference>
<sequence length="213" mass="24189">MKRPANWPDEAVWPPTTYNELTRAYLDETVCVDCGARPRQIDCGCDLSKWQAIQAETWRDNFELQKIPGMGVGVFALNDVDAKVVIGELAGLLRPSNHKASDSAKHYESKLDIGPYQTKVKQPYAYIDVWEYGSWTRFINHSCEANTAFLEARVGRNRLLTVETTQKIKAGTQVTVDYGEGFFEGDDKCRCGTRSCDNPYEEWDSANEEEEEE</sequence>
<dbReference type="EMBL" id="MU004187">
    <property type="protein sequence ID" value="KAF2497191.1"/>
    <property type="molecule type" value="Genomic_DNA"/>
</dbReference>
<dbReference type="OrthoDB" id="308383at2759"/>
<evidence type="ECO:0000313" key="2">
    <source>
        <dbReference type="EMBL" id="KAF2497191.1"/>
    </source>
</evidence>
<dbReference type="PROSITE" id="PS50280">
    <property type="entry name" value="SET"/>
    <property type="match status" value="1"/>
</dbReference>
<accession>A0A6A6QXN7</accession>